<keyword evidence="2 10" id="KW-0489">Methyltransferase</keyword>
<dbReference type="Gene3D" id="1.10.10.10">
    <property type="entry name" value="Winged helix-like DNA-binding domain superfamily/Winged helix DNA-binding domain"/>
    <property type="match status" value="1"/>
</dbReference>
<dbReference type="InterPro" id="IPR036631">
    <property type="entry name" value="MGMT_N_sf"/>
</dbReference>
<feature type="domain" description="HTH araC/xylS-type" evidence="9">
    <location>
        <begin position="12"/>
        <end position="109"/>
    </location>
</feature>
<evidence type="ECO:0000313" key="11">
    <source>
        <dbReference type="Proteomes" id="UP000832011"/>
    </source>
</evidence>
<dbReference type="GO" id="GO:0003908">
    <property type="term" value="F:methylated-DNA-[protein]-cysteine S-methyltransferase activity"/>
    <property type="evidence" value="ECO:0007669"/>
    <property type="project" value="UniProtKB-EC"/>
</dbReference>
<dbReference type="SUPFAM" id="SSF46689">
    <property type="entry name" value="Homeodomain-like"/>
    <property type="match status" value="1"/>
</dbReference>
<evidence type="ECO:0000256" key="8">
    <source>
        <dbReference type="ARBA" id="ARBA00049348"/>
    </source>
</evidence>
<evidence type="ECO:0000256" key="5">
    <source>
        <dbReference type="ARBA" id="ARBA00023015"/>
    </source>
</evidence>
<dbReference type="SUPFAM" id="SSF46767">
    <property type="entry name" value="Methylated DNA-protein cysteine methyltransferase, C-terminal domain"/>
    <property type="match status" value="1"/>
</dbReference>
<comment type="catalytic activity">
    <reaction evidence="8">
        <text>a 6-O-methyl-2'-deoxyguanosine in DNA + L-cysteinyl-[protein] = S-methyl-L-cysteinyl-[protein] + a 2'-deoxyguanosine in DNA</text>
        <dbReference type="Rhea" id="RHEA:24000"/>
        <dbReference type="Rhea" id="RHEA-COMP:10131"/>
        <dbReference type="Rhea" id="RHEA-COMP:10132"/>
        <dbReference type="Rhea" id="RHEA-COMP:11367"/>
        <dbReference type="Rhea" id="RHEA-COMP:11368"/>
        <dbReference type="ChEBI" id="CHEBI:29950"/>
        <dbReference type="ChEBI" id="CHEBI:82612"/>
        <dbReference type="ChEBI" id="CHEBI:85445"/>
        <dbReference type="ChEBI" id="CHEBI:85448"/>
        <dbReference type="EC" id="2.1.1.63"/>
    </reaction>
</comment>
<dbReference type="PANTHER" id="PTHR10815:SF13">
    <property type="entry name" value="METHYLATED-DNA--PROTEIN-CYSTEINE METHYLTRANSFERASE"/>
    <property type="match status" value="1"/>
</dbReference>
<dbReference type="PROSITE" id="PS00374">
    <property type="entry name" value="MGMT"/>
    <property type="match status" value="1"/>
</dbReference>
<reference evidence="10 11" key="1">
    <citation type="journal article" date="2022" name="Res Sq">
        <title>Evolution of multicellular longitudinally dividing oral cavity symbionts (Neisseriaceae).</title>
        <authorList>
            <person name="Nyongesa S."/>
            <person name="Weber P."/>
            <person name="Bernet E."/>
            <person name="Pullido F."/>
            <person name="Nieckarz M."/>
            <person name="Delaby M."/>
            <person name="Nieves C."/>
            <person name="Viehboeck T."/>
            <person name="Krause N."/>
            <person name="Rivera-Millot A."/>
            <person name="Nakamura A."/>
            <person name="Vischer N."/>
            <person name="VanNieuwenhze M."/>
            <person name="Brun Y."/>
            <person name="Cava F."/>
            <person name="Bulgheresi S."/>
            <person name="Veyrier F."/>
        </authorList>
    </citation>
    <scope>NUCLEOTIDE SEQUENCE [LARGE SCALE GENOMIC DNA]</scope>
    <source>
        <strain evidence="10 11">SN4</strain>
    </source>
</reference>
<dbReference type="InterPro" id="IPR036388">
    <property type="entry name" value="WH-like_DNA-bd_sf"/>
</dbReference>
<evidence type="ECO:0000313" key="10">
    <source>
        <dbReference type="EMBL" id="UOO88721.1"/>
    </source>
</evidence>
<dbReference type="Pfam" id="PF12833">
    <property type="entry name" value="HTH_18"/>
    <property type="match status" value="1"/>
</dbReference>
<dbReference type="PANTHER" id="PTHR10815">
    <property type="entry name" value="METHYLATED-DNA--PROTEIN-CYSTEINE METHYLTRANSFERASE"/>
    <property type="match status" value="1"/>
</dbReference>
<dbReference type="InterPro" id="IPR009057">
    <property type="entry name" value="Homeodomain-like_sf"/>
</dbReference>
<keyword evidence="5" id="KW-0805">Transcription regulation</keyword>
<dbReference type="InterPro" id="IPR001497">
    <property type="entry name" value="MethylDNA_cys_MeTrfase_AS"/>
</dbReference>
<keyword evidence="3 10" id="KW-0808">Transferase</keyword>
<dbReference type="InterPro" id="IPR036217">
    <property type="entry name" value="MethylDNA_cys_MeTrfase_DNAb"/>
</dbReference>
<evidence type="ECO:0000259" key="9">
    <source>
        <dbReference type="PROSITE" id="PS01124"/>
    </source>
</evidence>
<dbReference type="SMART" id="SM00342">
    <property type="entry name" value="HTH_ARAC"/>
    <property type="match status" value="1"/>
</dbReference>
<dbReference type="RefSeq" id="WP_082625700.1">
    <property type="nucleotide sequence ID" value="NZ_CABKVG010000010.1"/>
</dbReference>
<dbReference type="EMBL" id="CP091511">
    <property type="protein sequence ID" value="UOO88721.1"/>
    <property type="molecule type" value="Genomic_DNA"/>
</dbReference>
<evidence type="ECO:0000256" key="6">
    <source>
        <dbReference type="ARBA" id="ARBA00023163"/>
    </source>
</evidence>
<dbReference type="Proteomes" id="UP000832011">
    <property type="component" value="Chromosome"/>
</dbReference>
<dbReference type="InterPro" id="IPR014048">
    <property type="entry name" value="MethylDNA_cys_MeTrfase_DNA-bd"/>
</dbReference>
<dbReference type="CDD" id="cd06445">
    <property type="entry name" value="ATase"/>
    <property type="match status" value="1"/>
</dbReference>
<evidence type="ECO:0000256" key="4">
    <source>
        <dbReference type="ARBA" id="ARBA00022763"/>
    </source>
</evidence>
<accession>A0ABY4DYX2</accession>
<dbReference type="EC" id="2.1.1.63" evidence="10"/>
<dbReference type="Gene3D" id="1.10.10.60">
    <property type="entry name" value="Homeodomain-like"/>
    <property type="match status" value="1"/>
</dbReference>
<dbReference type="GO" id="GO:0032259">
    <property type="term" value="P:methylation"/>
    <property type="evidence" value="ECO:0007669"/>
    <property type="project" value="UniProtKB-KW"/>
</dbReference>
<protein>
    <submittedName>
        <fullName evidence="10">Methylated-DNA--[protein]-cysteine S-methyltransferase</fullName>
        <ecNumber evidence="10">2.1.1.63</ecNumber>
    </submittedName>
</protein>
<dbReference type="Gene3D" id="3.30.160.70">
    <property type="entry name" value="Methylated DNA-protein cysteine methyltransferase domain"/>
    <property type="match status" value="1"/>
</dbReference>
<dbReference type="SUPFAM" id="SSF53155">
    <property type="entry name" value="Methylated DNA-protein cysteine methyltransferase domain"/>
    <property type="match status" value="1"/>
</dbReference>
<organism evidence="10 11">
    <name type="scientific">Vitreoscilla massiliensis</name>
    <dbReference type="NCBI Taxonomy" id="1689272"/>
    <lineage>
        <taxon>Bacteria</taxon>
        <taxon>Pseudomonadati</taxon>
        <taxon>Pseudomonadota</taxon>
        <taxon>Betaproteobacteria</taxon>
        <taxon>Neisseriales</taxon>
        <taxon>Neisseriaceae</taxon>
        <taxon>Vitreoscilla</taxon>
    </lineage>
</organism>
<evidence type="ECO:0000256" key="2">
    <source>
        <dbReference type="ARBA" id="ARBA00022603"/>
    </source>
</evidence>
<evidence type="ECO:0000256" key="1">
    <source>
        <dbReference type="ARBA" id="ARBA00001286"/>
    </source>
</evidence>
<keyword evidence="11" id="KW-1185">Reference proteome</keyword>
<name>A0ABY4DYX2_9NEIS</name>
<gene>
    <name evidence="10" type="ORF">LVJ82_14820</name>
</gene>
<evidence type="ECO:0000256" key="3">
    <source>
        <dbReference type="ARBA" id="ARBA00022679"/>
    </source>
</evidence>
<evidence type="ECO:0000256" key="7">
    <source>
        <dbReference type="ARBA" id="ARBA00023204"/>
    </source>
</evidence>
<dbReference type="NCBIfam" id="TIGR00589">
    <property type="entry name" value="ogt"/>
    <property type="match status" value="1"/>
</dbReference>
<dbReference type="Pfam" id="PF01035">
    <property type="entry name" value="DNA_binding_1"/>
    <property type="match status" value="1"/>
</dbReference>
<keyword evidence="7" id="KW-0234">DNA repair</keyword>
<keyword evidence="6" id="KW-0804">Transcription</keyword>
<dbReference type="InterPro" id="IPR018060">
    <property type="entry name" value="HTH_AraC"/>
</dbReference>
<dbReference type="PROSITE" id="PS01124">
    <property type="entry name" value="HTH_ARAC_FAMILY_2"/>
    <property type="match status" value="1"/>
</dbReference>
<comment type="catalytic activity">
    <reaction evidence="1">
        <text>a 4-O-methyl-thymidine in DNA + L-cysteinyl-[protein] = a thymidine in DNA + S-methyl-L-cysteinyl-[protein]</text>
        <dbReference type="Rhea" id="RHEA:53428"/>
        <dbReference type="Rhea" id="RHEA-COMP:10131"/>
        <dbReference type="Rhea" id="RHEA-COMP:10132"/>
        <dbReference type="Rhea" id="RHEA-COMP:13555"/>
        <dbReference type="Rhea" id="RHEA-COMP:13556"/>
        <dbReference type="ChEBI" id="CHEBI:29950"/>
        <dbReference type="ChEBI" id="CHEBI:82612"/>
        <dbReference type="ChEBI" id="CHEBI:137386"/>
        <dbReference type="ChEBI" id="CHEBI:137387"/>
        <dbReference type="EC" id="2.1.1.63"/>
    </reaction>
</comment>
<sequence>MTDERLRFEQMAAAIAYLYDHAQAQPSLNEVAAHLGMSPQHLQRQFQLWTGVSPKKMLQHISIGNAKKVLQQQGSVLAAALDSGLSGTGRLHDLFVQLEGMTPGAYKQGGADLTICYHYGDSIYGEVLLACTDVGVCWLAFVDDRAVALADLQAAFPHARLRQQAHGLHAPVWAFLQQGKTDVPIALQVRATPFQLKVWQALLQIPEGRLRSYGDIAHSLGHDKAARAVGSAVARNPIAVLIPCHRVIRDSGIIGDYRWGRGRKMALLGQELPLLD</sequence>
<proteinExistence type="predicted"/>
<keyword evidence="4" id="KW-0227">DNA damage</keyword>